<dbReference type="AlphaFoldDB" id="A0A367ILQ8"/>
<dbReference type="OrthoDB" id="2289342at2759"/>
<protein>
    <submittedName>
        <fullName evidence="2">Uncharacterized protein</fullName>
    </submittedName>
</protein>
<dbReference type="EMBL" id="PJQM01007099">
    <property type="protein sequence ID" value="RCH78627.1"/>
    <property type="molecule type" value="Genomic_DNA"/>
</dbReference>
<gene>
    <name evidence="2" type="ORF">CU098_003661</name>
</gene>
<keyword evidence="3" id="KW-1185">Reference proteome</keyword>
<feature type="region of interest" description="Disordered" evidence="1">
    <location>
        <begin position="159"/>
        <end position="199"/>
    </location>
</feature>
<evidence type="ECO:0000313" key="2">
    <source>
        <dbReference type="EMBL" id="RCH78627.1"/>
    </source>
</evidence>
<reference evidence="2 3" key="1">
    <citation type="journal article" date="2018" name="G3 (Bethesda)">
        <title>Phylogenetic and Phylogenomic Definition of Rhizopus Species.</title>
        <authorList>
            <person name="Gryganskyi A.P."/>
            <person name="Golan J."/>
            <person name="Dolatabadi S."/>
            <person name="Mondo S."/>
            <person name="Robb S."/>
            <person name="Idnurm A."/>
            <person name="Muszewska A."/>
            <person name="Steczkiewicz K."/>
            <person name="Masonjones S."/>
            <person name="Liao H.L."/>
            <person name="Gajdeczka M.T."/>
            <person name="Anike F."/>
            <person name="Vuek A."/>
            <person name="Anishchenko I.M."/>
            <person name="Voigt K."/>
            <person name="de Hoog G.S."/>
            <person name="Smith M.E."/>
            <person name="Heitman J."/>
            <person name="Vilgalys R."/>
            <person name="Stajich J.E."/>
        </authorList>
    </citation>
    <scope>NUCLEOTIDE SEQUENCE [LARGE SCALE GENOMIC DNA]</scope>
    <source>
        <strain evidence="2 3">LSU 92-RS-03</strain>
    </source>
</reference>
<evidence type="ECO:0000256" key="1">
    <source>
        <dbReference type="SAM" id="MobiDB-lite"/>
    </source>
</evidence>
<sequence>MVTLSSNKSSYQEPHAFDLTWRNYLPSISQFCCCFQTQIRLEDEDTVIEPAYYNDLRRESFDTTWEFESVLGQNDIQFVTGNPFGTVKKRTKKKRQPRPDVIMEIESAEFLAEDQIAHLAYNRHSKNMDQYGEEVCYNRIQGPIVQEMQAPDSFTLDSSETYNSADTLPSNLMKNVGSSKKADRAKKNRLKSENTHDTRAALTAYQVQDDISIPSLTDNAPFVSDQHPFTYFENHTQSEQEEPADRNVFNLGKRIFG</sequence>
<feature type="compositionally biased region" description="Basic and acidic residues" evidence="1">
    <location>
        <begin position="190"/>
        <end position="199"/>
    </location>
</feature>
<feature type="compositionally biased region" description="Polar residues" evidence="1">
    <location>
        <begin position="159"/>
        <end position="178"/>
    </location>
</feature>
<organism evidence="2 3">
    <name type="scientific">Rhizopus stolonifer</name>
    <name type="common">Rhizopus nigricans</name>
    <dbReference type="NCBI Taxonomy" id="4846"/>
    <lineage>
        <taxon>Eukaryota</taxon>
        <taxon>Fungi</taxon>
        <taxon>Fungi incertae sedis</taxon>
        <taxon>Mucoromycota</taxon>
        <taxon>Mucoromycotina</taxon>
        <taxon>Mucoromycetes</taxon>
        <taxon>Mucorales</taxon>
        <taxon>Mucorineae</taxon>
        <taxon>Rhizopodaceae</taxon>
        <taxon>Rhizopus</taxon>
    </lineage>
</organism>
<evidence type="ECO:0000313" key="3">
    <source>
        <dbReference type="Proteomes" id="UP000253551"/>
    </source>
</evidence>
<name>A0A367ILQ8_RHIST</name>
<comment type="caution">
    <text evidence="2">The sequence shown here is derived from an EMBL/GenBank/DDBJ whole genome shotgun (WGS) entry which is preliminary data.</text>
</comment>
<proteinExistence type="predicted"/>
<accession>A0A367ILQ8</accession>
<dbReference type="Proteomes" id="UP000253551">
    <property type="component" value="Unassembled WGS sequence"/>
</dbReference>